<evidence type="ECO:0000313" key="4">
    <source>
        <dbReference type="Proteomes" id="UP000317494"/>
    </source>
</evidence>
<sequence length="172" mass="16510">MIPQAMLHLLVSILGFSKVISAVPAPQNTGGAGGAITTGDGGTVTGSTTGRGGDVSTNARRRPSNLLILPDEDFILSSITDPSYPAGAPLPPKNWYPPYWPAGYTPPEDVTAAQVAGPPGVIVGVPPGTAVTVPGAGPGGVVGSAGGAGGSIVAPGASVIGSAPGPGGVIVT</sequence>
<dbReference type="Proteomes" id="UP000317494">
    <property type="component" value="Unassembled WGS sequence"/>
</dbReference>
<feature type="signal peptide" evidence="2">
    <location>
        <begin position="1"/>
        <end position="21"/>
    </location>
</feature>
<feature type="compositionally biased region" description="Gly residues" evidence="1">
    <location>
        <begin position="30"/>
        <end position="53"/>
    </location>
</feature>
<feature type="chain" id="PRO_5021357658" evidence="2">
    <location>
        <begin position="22"/>
        <end position="172"/>
    </location>
</feature>
<dbReference type="VEuPathDB" id="FungiDB:SeMB42_g02706"/>
<dbReference type="AlphaFoldDB" id="A0A507DE99"/>
<keyword evidence="4" id="KW-1185">Reference proteome</keyword>
<comment type="caution">
    <text evidence="3">The sequence shown here is derived from an EMBL/GenBank/DDBJ whole genome shotgun (WGS) entry which is preliminary data.</text>
</comment>
<proteinExistence type="predicted"/>
<organism evidence="3 4">
    <name type="scientific">Synchytrium endobioticum</name>
    <dbReference type="NCBI Taxonomy" id="286115"/>
    <lineage>
        <taxon>Eukaryota</taxon>
        <taxon>Fungi</taxon>
        <taxon>Fungi incertae sedis</taxon>
        <taxon>Chytridiomycota</taxon>
        <taxon>Chytridiomycota incertae sedis</taxon>
        <taxon>Chytridiomycetes</taxon>
        <taxon>Synchytriales</taxon>
        <taxon>Synchytriaceae</taxon>
        <taxon>Synchytrium</taxon>
    </lineage>
</organism>
<reference evidence="3 4" key="1">
    <citation type="journal article" date="2019" name="Sci. Rep.">
        <title>Comparative genomics of chytrid fungi reveal insights into the obligate biotrophic and pathogenic lifestyle of Synchytrium endobioticum.</title>
        <authorList>
            <person name="van de Vossenberg B.T.L.H."/>
            <person name="Warris S."/>
            <person name="Nguyen H.D.T."/>
            <person name="van Gent-Pelzer M.P.E."/>
            <person name="Joly D.L."/>
            <person name="van de Geest H.C."/>
            <person name="Bonants P.J.M."/>
            <person name="Smith D.S."/>
            <person name="Levesque C.A."/>
            <person name="van der Lee T.A.J."/>
        </authorList>
    </citation>
    <scope>NUCLEOTIDE SEQUENCE [LARGE SCALE GENOMIC DNA]</scope>
    <source>
        <strain evidence="3 4">MB42</strain>
    </source>
</reference>
<dbReference type="EMBL" id="QEAN01000087">
    <property type="protein sequence ID" value="TPX49180.1"/>
    <property type="molecule type" value="Genomic_DNA"/>
</dbReference>
<feature type="region of interest" description="Disordered" evidence="1">
    <location>
        <begin position="28"/>
        <end position="59"/>
    </location>
</feature>
<keyword evidence="2" id="KW-0732">Signal</keyword>
<name>A0A507DE99_9FUNG</name>
<gene>
    <name evidence="3" type="ORF">SeMB42_g02706</name>
</gene>
<evidence type="ECO:0000256" key="2">
    <source>
        <dbReference type="SAM" id="SignalP"/>
    </source>
</evidence>
<protein>
    <submittedName>
        <fullName evidence="3">Uncharacterized protein</fullName>
    </submittedName>
</protein>
<accession>A0A507DE99</accession>
<evidence type="ECO:0000256" key="1">
    <source>
        <dbReference type="SAM" id="MobiDB-lite"/>
    </source>
</evidence>
<evidence type="ECO:0000313" key="3">
    <source>
        <dbReference type="EMBL" id="TPX49180.1"/>
    </source>
</evidence>